<feature type="transmembrane region" description="Helical" evidence="1">
    <location>
        <begin position="178"/>
        <end position="196"/>
    </location>
</feature>
<dbReference type="AlphaFoldDB" id="A0A4P6L5B7"/>
<keyword evidence="1" id="KW-0812">Transmembrane</keyword>
<accession>A0A4P6L5B7</accession>
<evidence type="ECO:0000313" key="3">
    <source>
        <dbReference type="Proteomes" id="UP000290637"/>
    </source>
</evidence>
<dbReference type="PANTHER" id="PTHR37314:SF5">
    <property type="entry name" value="SLR0142 PROTEIN"/>
    <property type="match status" value="1"/>
</dbReference>
<dbReference type="PANTHER" id="PTHR37314">
    <property type="entry name" value="SLR0142 PROTEIN"/>
    <property type="match status" value="1"/>
</dbReference>
<gene>
    <name evidence="2" type="ORF">EWM63_31120</name>
</gene>
<keyword evidence="3" id="KW-1185">Reference proteome</keyword>
<reference evidence="2 3" key="1">
    <citation type="submission" date="2019-02" db="EMBL/GenBank/DDBJ databases">
        <title>Draft Genome Sequences of Six Type Strains of the Genus Massilia.</title>
        <authorList>
            <person name="Miess H."/>
            <person name="Frediansyhah A."/>
            <person name="Gross H."/>
        </authorList>
    </citation>
    <scope>NUCLEOTIDE SEQUENCE [LARGE SCALE GENOMIC DNA]</scope>
    <source>
        <strain evidence="2 3">DSM 17473</strain>
    </source>
</reference>
<dbReference type="Proteomes" id="UP000290637">
    <property type="component" value="Chromosome"/>
</dbReference>
<evidence type="ECO:0000313" key="2">
    <source>
        <dbReference type="EMBL" id="QBE66876.1"/>
    </source>
</evidence>
<feature type="transmembrane region" description="Helical" evidence="1">
    <location>
        <begin position="56"/>
        <end position="76"/>
    </location>
</feature>
<evidence type="ECO:0000256" key="1">
    <source>
        <dbReference type="SAM" id="Phobius"/>
    </source>
</evidence>
<proteinExistence type="predicted"/>
<feature type="transmembrane region" description="Helical" evidence="1">
    <location>
        <begin position="96"/>
        <end position="113"/>
    </location>
</feature>
<protein>
    <submittedName>
        <fullName evidence="2">DUF1275 domain-containing protein</fullName>
    </submittedName>
</protein>
<dbReference type="RefSeq" id="WP_130189983.1">
    <property type="nucleotide sequence ID" value="NZ_CP035913.1"/>
</dbReference>
<dbReference type="OrthoDB" id="5125627at2"/>
<name>A0A4P6L5B7_9BURK</name>
<organism evidence="2 3">
    <name type="scientific">Pseudoduganella lutea</name>
    <dbReference type="NCBI Taxonomy" id="321985"/>
    <lineage>
        <taxon>Bacteria</taxon>
        <taxon>Pseudomonadati</taxon>
        <taxon>Pseudomonadota</taxon>
        <taxon>Betaproteobacteria</taxon>
        <taxon>Burkholderiales</taxon>
        <taxon>Oxalobacteraceae</taxon>
        <taxon>Telluria group</taxon>
        <taxon>Pseudoduganella</taxon>
    </lineage>
</organism>
<dbReference type="Pfam" id="PF06912">
    <property type="entry name" value="DUF1275"/>
    <property type="match status" value="1"/>
</dbReference>
<keyword evidence="1" id="KW-1133">Transmembrane helix</keyword>
<sequence>MRVPPSDLFLGICLGALAGYVDTAGFVALYGLFTAHVTGNFVLIGATLTHPSHSTLLLKCLAFPAFGLGVVATRLLGNRCERQGVVPIRPMLSMQLVLLVAFMATALLAVPITSPDAPMVLLTGALGAAAMGVHNAAGKLQFSRIAPTTVMTGNVTELLIDMTDLATGHATPAAKEKFIRFVWPVAAFAVGCIAGGAGYVHFGFWCLLAPIAAVAFLMTMPWPVAKPAHV</sequence>
<dbReference type="InterPro" id="IPR010699">
    <property type="entry name" value="DUF1275"/>
</dbReference>
<keyword evidence="1" id="KW-0472">Membrane</keyword>
<dbReference type="KEGG" id="plue:EWM63_31120"/>
<feature type="transmembrane region" description="Helical" evidence="1">
    <location>
        <begin position="202"/>
        <end position="225"/>
    </location>
</feature>
<dbReference type="EMBL" id="CP035913">
    <property type="protein sequence ID" value="QBE66876.1"/>
    <property type="molecule type" value="Genomic_DNA"/>
</dbReference>